<accession>A0A0B2UIL6</accession>
<dbReference type="SMART" id="SM01374">
    <property type="entry name" value="Ribosomal_L14"/>
    <property type="match status" value="1"/>
</dbReference>
<evidence type="ECO:0000256" key="4">
    <source>
        <dbReference type="ARBA" id="ARBA00035199"/>
    </source>
</evidence>
<dbReference type="InterPro" id="IPR036853">
    <property type="entry name" value="Ribosomal_uL14_sf"/>
</dbReference>
<evidence type="ECO:0000256" key="5">
    <source>
        <dbReference type="ARBA" id="ARBA00035326"/>
    </source>
</evidence>
<gene>
    <name evidence="7" type="ORF">M896_091160</name>
</gene>
<dbReference type="SUPFAM" id="SSF50193">
    <property type="entry name" value="Ribosomal protein L14"/>
    <property type="match status" value="1"/>
</dbReference>
<dbReference type="VEuPathDB" id="MicrosporidiaDB:M896_091160"/>
<evidence type="ECO:0000256" key="2">
    <source>
        <dbReference type="ARBA" id="ARBA00022980"/>
    </source>
</evidence>
<dbReference type="EMBL" id="JOKQ01000009">
    <property type="protein sequence ID" value="KHN69188.1"/>
    <property type="molecule type" value="Genomic_DNA"/>
</dbReference>
<dbReference type="HAMAP" id="MF_01367">
    <property type="entry name" value="Ribosomal_uL14"/>
    <property type="match status" value="1"/>
</dbReference>
<dbReference type="HOGENOM" id="CLU_095071_3_0_1"/>
<dbReference type="FunCoup" id="A0A0B2UIL6">
    <property type="interactions" value="247"/>
</dbReference>
<reference evidence="7 8" key="1">
    <citation type="journal article" date="2014" name="MBio">
        <title>The Ordospora colligata genome; evolution of extreme reduction in microsporidia and host-to-parasite horizontal gene transfer.</title>
        <authorList>
            <person name="Pombert J.-F."/>
            <person name="Haag K.L."/>
            <person name="Beidas S."/>
            <person name="Ebert D."/>
            <person name="Keeling P.J."/>
        </authorList>
    </citation>
    <scope>NUCLEOTIDE SEQUENCE [LARGE SCALE GENOMIC DNA]</scope>
    <source>
        <strain evidence="7 8">OC4</strain>
    </source>
</reference>
<dbReference type="AlphaFoldDB" id="A0A0B2UIL6"/>
<dbReference type="GO" id="GO:0070180">
    <property type="term" value="F:large ribosomal subunit rRNA binding"/>
    <property type="evidence" value="ECO:0007669"/>
    <property type="project" value="TreeGrafter"/>
</dbReference>
<sequence length="146" mass="16034">MAAEKKVEVAEKKVALKPRYKMTKGIQVETVMNCADNSGAKKLRCIGVRGYKGRLNRLPSAAPGDICVVSVKKGKPELRKKVHYAILIRQKKTWRRPDGSHIGFEDNAAVLINNKGELKGAQIAGPVPREVADMWPKISSQASSIN</sequence>
<protein>
    <recommendedName>
        <fullName evidence="4">Large ribosomal subunit protein uL14</fullName>
    </recommendedName>
    <alternativeName>
        <fullName evidence="5">60S ribosomal protein L23</fullName>
    </alternativeName>
</protein>
<evidence type="ECO:0000313" key="7">
    <source>
        <dbReference type="EMBL" id="KHN69188.1"/>
    </source>
</evidence>
<evidence type="ECO:0000256" key="3">
    <source>
        <dbReference type="ARBA" id="ARBA00023274"/>
    </source>
</evidence>
<dbReference type="PANTHER" id="PTHR11761">
    <property type="entry name" value="50S/60S RIBOSOMAL PROTEIN L14/L23"/>
    <property type="match status" value="1"/>
</dbReference>
<dbReference type="Gene3D" id="2.40.150.20">
    <property type="entry name" value="Ribosomal protein L14"/>
    <property type="match status" value="1"/>
</dbReference>
<keyword evidence="3 6" id="KW-0687">Ribonucleoprotein</keyword>
<dbReference type="FunFam" id="2.40.150.20:FF:000007">
    <property type="entry name" value="50S ribosomal protein L14"/>
    <property type="match status" value="1"/>
</dbReference>
<name>A0A0B2UIL6_9MICR</name>
<dbReference type="GeneID" id="26262329"/>
<dbReference type="PROSITE" id="PS00049">
    <property type="entry name" value="RIBOSOMAL_L14"/>
    <property type="match status" value="1"/>
</dbReference>
<organism evidence="7 8">
    <name type="scientific">Ordospora colligata OC4</name>
    <dbReference type="NCBI Taxonomy" id="1354746"/>
    <lineage>
        <taxon>Eukaryota</taxon>
        <taxon>Fungi</taxon>
        <taxon>Fungi incertae sedis</taxon>
        <taxon>Microsporidia</taxon>
        <taxon>Ordosporidae</taxon>
        <taxon>Ordospora</taxon>
    </lineage>
</organism>
<dbReference type="InParanoid" id="A0A0B2UIL6"/>
<dbReference type="STRING" id="1354746.A0A0B2UIL6"/>
<proteinExistence type="inferred from homology"/>
<dbReference type="GO" id="GO:0003735">
    <property type="term" value="F:structural constituent of ribosome"/>
    <property type="evidence" value="ECO:0007669"/>
    <property type="project" value="InterPro"/>
</dbReference>
<dbReference type="PANTHER" id="PTHR11761:SF8">
    <property type="entry name" value="LARGE RIBOSOMAL SUBUNIT PROTEIN UL14"/>
    <property type="match status" value="1"/>
</dbReference>
<dbReference type="NCBIfam" id="NF006344">
    <property type="entry name" value="PRK08571.1"/>
    <property type="match status" value="1"/>
</dbReference>
<evidence type="ECO:0000256" key="6">
    <source>
        <dbReference type="RuleBase" id="RU003949"/>
    </source>
</evidence>
<comment type="similarity">
    <text evidence="1 6">Belongs to the universal ribosomal protein uL14 family.</text>
</comment>
<dbReference type="Proteomes" id="UP000031056">
    <property type="component" value="Unassembled WGS sequence"/>
</dbReference>
<keyword evidence="8" id="KW-1185">Reference proteome</keyword>
<dbReference type="GO" id="GO:0022625">
    <property type="term" value="C:cytosolic large ribosomal subunit"/>
    <property type="evidence" value="ECO:0007669"/>
    <property type="project" value="TreeGrafter"/>
</dbReference>
<dbReference type="InterPro" id="IPR019972">
    <property type="entry name" value="Ribosomal_uL14_CS"/>
</dbReference>
<evidence type="ECO:0000256" key="1">
    <source>
        <dbReference type="ARBA" id="ARBA00010745"/>
    </source>
</evidence>
<dbReference type="Pfam" id="PF00238">
    <property type="entry name" value="Ribosomal_L14"/>
    <property type="match status" value="1"/>
</dbReference>
<dbReference type="InterPro" id="IPR000218">
    <property type="entry name" value="Ribosomal_uL14"/>
</dbReference>
<dbReference type="RefSeq" id="XP_014563230.1">
    <property type="nucleotide sequence ID" value="XM_014707744.1"/>
</dbReference>
<dbReference type="OrthoDB" id="407959at2759"/>
<keyword evidence="2 6" id="KW-0689">Ribosomal protein</keyword>
<evidence type="ECO:0000313" key="8">
    <source>
        <dbReference type="Proteomes" id="UP000031056"/>
    </source>
</evidence>
<dbReference type="CDD" id="cd00337">
    <property type="entry name" value="Ribosomal_uL14"/>
    <property type="match status" value="1"/>
</dbReference>
<comment type="caution">
    <text evidence="7">The sequence shown here is derived from an EMBL/GenBank/DDBJ whole genome shotgun (WGS) entry which is preliminary data.</text>
</comment>
<dbReference type="GO" id="GO:0006412">
    <property type="term" value="P:translation"/>
    <property type="evidence" value="ECO:0007669"/>
    <property type="project" value="InterPro"/>
</dbReference>